<dbReference type="AlphaFoldDB" id="A0A2T3Z861"/>
<proteinExistence type="predicted"/>
<dbReference type="Proteomes" id="UP000240493">
    <property type="component" value="Unassembled WGS sequence"/>
</dbReference>
<name>A0A2T3Z861_TRIA4</name>
<evidence type="ECO:0000313" key="3">
    <source>
        <dbReference type="EMBL" id="PTB40997.1"/>
    </source>
</evidence>
<feature type="region of interest" description="Disordered" evidence="1">
    <location>
        <begin position="85"/>
        <end position="165"/>
    </location>
</feature>
<evidence type="ECO:0000256" key="1">
    <source>
        <dbReference type="SAM" id="MobiDB-lite"/>
    </source>
</evidence>
<accession>A0A2T3Z861</accession>
<evidence type="ECO:0000313" key="4">
    <source>
        <dbReference type="Proteomes" id="UP000240493"/>
    </source>
</evidence>
<feature type="compositionally biased region" description="Polar residues" evidence="1">
    <location>
        <begin position="90"/>
        <end position="113"/>
    </location>
</feature>
<keyword evidence="2" id="KW-0472">Membrane</keyword>
<keyword evidence="2" id="KW-0812">Transmembrane</keyword>
<protein>
    <submittedName>
        <fullName evidence="3">Uncharacterized protein</fullName>
    </submittedName>
</protein>
<gene>
    <name evidence="3" type="ORF">M441DRAFT_116444</name>
</gene>
<evidence type="ECO:0000256" key="2">
    <source>
        <dbReference type="SAM" id="Phobius"/>
    </source>
</evidence>
<organism evidence="3 4">
    <name type="scientific">Trichoderma asperellum (strain ATCC 204424 / CBS 433.97 / NBRC 101777)</name>
    <dbReference type="NCBI Taxonomy" id="1042311"/>
    <lineage>
        <taxon>Eukaryota</taxon>
        <taxon>Fungi</taxon>
        <taxon>Dikarya</taxon>
        <taxon>Ascomycota</taxon>
        <taxon>Pezizomycotina</taxon>
        <taxon>Sordariomycetes</taxon>
        <taxon>Hypocreomycetidae</taxon>
        <taxon>Hypocreales</taxon>
        <taxon>Hypocreaceae</taxon>
        <taxon>Trichoderma</taxon>
    </lineage>
</organism>
<feature type="non-terminal residue" evidence="3">
    <location>
        <position position="1"/>
    </location>
</feature>
<feature type="transmembrane region" description="Helical" evidence="2">
    <location>
        <begin position="59"/>
        <end position="78"/>
    </location>
</feature>
<keyword evidence="2" id="KW-1133">Transmembrane helix</keyword>
<dbReference type="OrthoDB" id="10443263at2759"/>
<feature type="non-terminal residue" evidence="3">
    <location>
        <position position="165"/>
    </location>
</feature>
<dbReference type="EMBL" id="KZ679262">
    <property type="protein sequence ID" value="PTB40997.1"/>
    <property type="molecule type" value="Genomic_DNA"/>
</dbReference>
<sequence>TASLEPRATQLPPPVAESTTQALTAPVFTYVTPPVATNESTFSVGTGNSNKFTAGAESGISLGVCVVLLVAGLLIYRFNKWRSNKRAKANQDSTSKPSDANPPTSEPSTQHMSSRQREKMPATNDAVQAAADDEIHPVPPQKVFTALEKGKKADYDSSSLVISPC</sequence>
<feature type="compositionally biased region" description="Polar residues" evidence="1">
    <location>
        <begin position="156"/>
        <end position="165"/>
    </location>
</feature>
<reference evidence="3 4" key="1">
    <citation type="submission" date="2016-07" db="EMBL/GenBank/DDBJ databases">
        <title>Multiple horizontal gene transfer events from other fungi enriched the ability of initially mycotrophic Trichoderma (Ascomycota) to feed on dead plant biomass.</title>
        <authorList>
            <consortium name="DOE Joint Genome Institute"/>
            <person name="Aerts A."/>
            <person name="Atanasova L."/>
            <person name="Chenthamara K."/>
            <person name="Zhang J."/>
            <person name="Grujic M."/>
            <person name="Henrissat B."/>
            <person name="Kuo A."/>
            <person name="Salamov A."/>
            <person name="Lipzen A."/>
            <person name="Labutti K."/>
            <person name="Barry K."/>
            <person name="Miao Y."/>
            <person name="Rahimi M.J."/>
            <person name="Shen Q."/>
            <person name="Grigoriev I.V."/>
            <person name="Kubicek C.P."/>
            <person name="Druzhinina I.S."/>
        </authorList>
    </citation>
    <scope>NUCLEOTIDE SEQUENCE [LARGE SCALE GENOMIC DNA]</scope>
    <source>
        <strain evidence="3 4">CBS 433.97</strain>
    </source>
</reference>
<keyword evidence="4" id="KW-1185">Reference proteome</keyword>